<dbReference type="AlphaFoldDB" id="N2BHI6"/>
<organism evidence="2 3">
    <name type="scientific">Eubacterium plexicaudatum ASF492</name>
    <dbReference type="NCBI Taxonomy" id="1235802"/>
    <lineage>
        <taxon>Bacteria</taxon>
        <taxon>Bacillati</taxon>
        <taxon>Bacillota</taxon>
        <taxon>Clostridia</taxon>
        <taxon>Eubacteriales</taxon>
        <taxon>Eubacteriaceae</taxon>
        <taxon>Eubacterium</taxon>
    </lineage>
</organism>
<proteinExistence type="predicted"/>
<dbReference type="STRING" id="1235802.C823_00277"/>
<sequence length="117" mass="13091">MGLFEDLKQLDVDVDGGLKRIGGNEGLYKRLLNTFVKAMKAQQISPDFNTSDYEDVKEKAHAIKGTSGNLSITPVFEAYSQIMDLLRAEKPEEANEVLKKIIPVQDEIIACIEKYAE</sequence>
<dbReference type="eggNOG" id="COG2198">
    <property type="taxonomic scope" value="Bacteria"/>
</dbReference>
<dbReference type="GO" id="GO:0000160">
    <property type="term" value="P:phosphorelay signal transduction system"/>
    <property type="evidence" value="ECO:0007669"/>
    <property type="project" value="InterPro"/>
</dbReference>
<dbReference type="SUPFAM" id="SSF47226">
    <property type="entry name" value="Histidine-containing phosphotransfer domain, HPT domain"/>
    <property type="match status" value="1"/>
</dbReference>
<evidence type="ECO:0000313" key="2">
    <source>
        <dbReference type="EMBL" id="EMZ37953.1"/>
    </source>
</evidence>
<name>N2BHI6_9FIRM</name>
<keyword evidence="3" id="KW-1185">Reference proteome</keyword>
<feature type="domain" description="HPt" evidence="1">
    <location>
        <begin position="42"/>
        <end position="99"/>
    </location>
</feature>
<dbReference type="InterPro" id="IPR008207">
    <property type="entry name" value="Sig_transdc_His_kin_Hpt_dom"/>
</dbReference>
<dbReference type="Proteomes" id="UP000012589">
    <property type="component" value="Unassembled WGS sequence"/>
</dbReference>
<protein>
    <recommendedName>
        <fullName evidence="1">HPt domain-containing protein</fullName>
    </recommendedName>
</protein>
<comment type="caution">
    <text evidence="2">The sequence shown here is derived from an EMBL/GenBank/DDBJ whole genome shotgun (WGS) entry which is preliminary data.</text>
</comment>
<evidence type="ECO:0000313" key="3">
    <source>
        <dbReference type="Proteomes" id="UP000012589"/>
    </source>
</evidence>
<dbReference type="OrthoDB" id="1669200at2"/>
<gene>
    <name evidence="2" type="ORF">C823_00277</name>
</gene>
<dbReference type="HOGENOM" id="CLU_131453_1_0_9"/>
<dbReference type="Pfam" id="PF01627">
    <property type="entry name" value="Hpt"/>
    <property type="match status" value="1"/>
</dbReference>
<evidence type="ECO:0000259" key="1">
    <source>
        <dbReference type="Pfam" id="PF01627"/>
    </source>
</evidence>
<accession>N2BHI6</accession>
<dbReference type="PATRIC" id="fig|1235802.3.peg.290"/>
<dbReference type="EMBL" id="AQFT01000009">
    <property type="protein sequence ID" value="EMZ37953.1"/>
    <property type="molecule type" value="Genomic_DNA"/>
</dbReference>
<reference evidence="2 3" key="1">
    <citation type="journal article" date="2014" name="Genome Announc.">
        <title>Draft genome sequences of the altered schaedler flora, a defined bacterial community from gnotobiotic mice.</title>
        <authorList>
            <person name="Wannemuehler M.J."/>
            <person name="Overstreet A.M."/>
            <person name="Ward D.V."/>
            <person name="Phillips G.J."/>
        </authorList>
    </citation>
    <scope>NUCLEOTIDE SEQUENCE [LARGE SCALE GENOMIC DNA]</scope>
    <source>
        <strain evidence="2 3">ASF492</strain>
    </source>
</reference>
<dbReference type="Gene3D" id="1.20.120.160">
    <property type="entry name" value="HPT domain"/>
    <property type="match status" value="1"/>
</dbReference>
<dbReference type="InterPro" id="IPR036641">
    <property type="entry name" value="HPT_dom_sf"/>
</dbReference>